<dbReference type="OrthoDB" id="9801454at2"/>
<dbReference type="Gene3D" id="3.30.70.2860">
    <property type="match status" value="1"/>
</dbReference>
<proteinExistence type="inferred from homology"/>
<dbReference type="InterPro" id="IPR008136">
    <property type="entry name" value="CinA_C"/>
</dbReference>
<dbReference type="Proteomes" id="UP000008457">
    <property type="component" value="Chromosome"/>
</dbReference>
<organism evidence="3 4">
    <name type="scientific">Mahella australiensis (strain DSM 15567 / CIP 107919 / 50-1 BON)</name>
    <dbReference type="NCBI Taxonomy" id="697281"/>
    <lineage>
        <taxon>Bacteria</taxon>
        <taxon>Bacillati</taxon>
        <taxon>Bacillota</taxon>
        <taxon>Clostridia</taxon>
        <taxon>Thermoanaerobacterales</taxon>
        <taxon>Thermoanaerobacterales Family IV. Incertae Sedis</taxon>
        <taxon>Mahella</taxon>
    </lineage>
</organism>
<gene>
    <name evidence="1" type="primary">cinA</name>
    <name evidence="3" type="ordered locus">Mahau_0810</name>
</gene>
<dbReference type="PIRSF" id="PIRSF006728">
    <property type="entry name" value="CinA"/>
    <property type="match status" value="1"/>
</dbReference>
<dbReference type="Pfam" id="PF02464">
    <property type="entry name" value="CinA"/>
    <property type="match status" value="1"/>
</dbReference>
<evidence type="ECO:0000259" key="2">
    <source>
        <dbReference type="SMART" id="SM00852"/>
    </source>
</evidence>
<dbReference type="InterPro" id="IPR036425">
    <property type="entry name" value="MoaB/Mog-like_dom_sf"/>
</dbReference>
<dbReference type="Pfam" id="PF18146">
    <property type="entry name" value="CinA_KH"/>
    <property type="match status" value="1"/>
</dbReference>
<dbReference type="InterPro" id="IPR001453">
    <property type="entry name" value="MoaB/Mog_dom"/>
</dbReference>
<dbReference type="NCBIfam" id="TIGR00177">
    <property type="entry name" value="molyb_syn"/>
    <property type="match status" value="1"/>
</dbReference>
<sequence length="413" mass="44820">MDCEIISVGTELLLGQIANTDAQYISQRLSELGINVYYHTVVGDNKQRLLDALDVAVKRADLIITTGGLGPTVDDLTKETVAEFLGLELQMHEPSLQHIKEHFNRTGRQVSDNNIKQALLPKGSIPIPNPNGTAPGVIIEHEKGIFIVLPGPPLELQPMFEETVVPFLQKCSDYTIVSKVIRIFGIGESKVEEMVKDLLDEQDNPTIAPLVGHGDVTLRITARVRKGEDAYALINPVERQIKQRLGDAVYGVDDDTLSKVVSRMLIERELKLALAESCTGGLISDKLTDVPGISMVFDRGLVTYSNEAKMELLGVSSDTLNRFGAVSPQTAEEMALGALAHSHADVALAVTGIAGPDGGTLSKPVGLVYMAIADSYGAYSSKHVFNGDRRRIKEIAALTALNLLRLHLLKNND</sequence>
<dbReference type="STRING" id="697281.Mahau_0810"/>
<evidence type="ECO:0000256" key="1">
    <source>
        <dbReference type="HAMAP-Rule" id="MF_00226"/>
    </source>
</evidence>
<dbReference type="EMBL" id="CP002360">
    <property type="protein sequence ID" value="AEE96008.1"/>
    <property type="molecule type" value="Genomic_DNA"/>
</dbReference>
<name>F4A1H4_MAHA5</name>
<dbReference type="InterPro" id="IPR008135">
    <property type="entry name" value="Competence-induced_CinA"/>
</dbReference>
<dbReference type="NCBIfam" id="TIGR00199">
    <property type="entry name" value="PncC_domain"/>
    <property type="match status" value="1"/>
</dbReference>
<evidence type="ECO:0000313" key="3">
    <source>
        <dbReference type="EMBL" id="AEE96008.1"/>
    </source>
</evidence>
<dbReference type="CDD" id="cd00885">
    <property type="entry name" value="cinA"/>
    <property type="match status" value="1"/>
</dbReference>
<dbReference type="Gene3D" id="3.40.980.10">
    <property type="entry name" value="MoaB/Mog-like domain"/>
    <property type="match status" value="1"/>
</dbReference>
<dbReference type="HOGENOM" id="CLU_030805_9_3_9"/>
<dbReference type="Pfam" id="PF00994">
    <property type="entry name" value="MoCF_biosynth"/>
    <property type="match status" value="1"/>
</dbReference>
<dbReference type="KEGG" id="mas:Mahau_0810"/>
<dbReference type="InterPro" id="IPR041424">
    <property type="entry name" value="CinA_KH"/>
</dbReference>
<dbReference type="NCBIfam" id="NF001813">
    <property type="entry name" value="PRK00549.1"/>
    <property type="match status" value="1"/>
</dbReference>
<protein>
    <recommendedName>
        <fullName evidence="1">Putative competence-damage inducible protein</fullName>
    </recommendedName>
</protein>
<dbReference type="SMART" id="SM00852">
    <property type="entry name" value="MoCF_biosynth"/>
    <property type="match status" value="1"/>
</dbReference>
<evidence type="ECO:0000313" key="4">
    <source>
        <dbReference type="Proteomes" id="UP000008457"/>
    </source>
</evidence>
<accession>F4A1H4</accession>
<dbReference type="Gene3D" id="3.90.950.20">
    <property type="entry name" value="CinA-like"/>
    <property type="match status" value="1"/>
</dbReference>
<dbReference type="SUPFAM" id="SSF142433">
    <property type="entry name" value="CinA-like"/>
    <property type="match status" value="1"/>
</dbReference>
<dbReference type="InterPro" id="IPR036653">
    <property type="entry name" value="CinA-like_C"/>
</dbReference>
<comment type="similarity">
    <text evidence="1">Belongs to the CinA family.</text>
</comment>
<dbReference type="HAMAP" id="MF_00226_B">
    <property type="entry name" value="CinA_B"/>
    <property type="match status" value="1"/>
</dbReference>
<dbReference type="AlphaFoldDB" id="F4A1H4"/>
<dbReference type="NCBIfam" id="TIGR00200">
    <property type="entry name" value="cinA_nterm"/>
    <property type="match status" value="1"/>
</dbReference>
<dbReference type="RefSeq" id="WP_013780438.1">
    <property type="nucleotide sequence ID" value="NC_015520.1"/>
</dbReference>
<dbReference type="InterPro" id="IPR050101">
    <property type="entry name" value="CinA"/>
</dbReference>
<reference evidence="3 4" key="2">
    <citation type="journal article" date="2011" name="Stand. Genomic Sci.">
        <title>Complete genome sequence of Mahella australiensis type strain (50-1 BON).</title>
        <authorList>
            <person name="Sikorski J."/>
            <person name="Teshima H."/>
            <person name="Nolan M."/>
            <person name="Lucas S."/>
            <person name="Hammon N."/>
            <person name="Deshpande S."/>
            <person name="Cheng J.F."/>
            <person name="Pitluck S."/>
            <person name="Liolios K."/>
            <person name="Pagani I."/>
            <person name="Ivanova N."/>
            <person name="Huntemann M."/>
            <person name="Mavromatis K."/>
            <person name="Ovchinikova G."/>
            <person name="Pati A."/>
            <person name="Tapia R."/>
            <person name="Han C."/>
            <person name="Goodwin L."/>
            <person name="Chen A."/>
            <person name="Palaniappan K."/>
            <person name="Land M."/>
            <person name="Hauser L."/>
            <person name="Ngatchou-Djao O.D."/>
            <person name="Rohde M."/>
            <person name="Pukall R."/>
            <person name="Spring S."/>
            <person name="Abt B."/>
            <person name="Goker M."/>
            <person name="Detter J.C."/>
            <person name="Woyke T."/>
            <person name="Bristow J."/>
            <person name="Markowitz V."/>
            <person name="Hugenholtz P."/>
            <person name="Eisen J.A."/>
            <person name="Kyrpides N.C."/>
            <person name="Klenk H.P."/>
            <person name="Lapidus A."/>
        </authorList>
    </citation>
    <scope>NUCLEOTIDE SEQUENCE [LARGE SCALE GENOMIC DNA]</scope>
    <source>
        <strain evidence="4">DSM 15567 / CIP 107919 / 50-1 BON</strain>
    </source>
</reference>
<feature type="domain" description="MoaB/Mog" evidence="2">
    <location>
        <begin position="4"/>
        <end position="171"/>
    </location>
</feature>
<keyword evidence="4" id="KW-1185">Reference proteome</keyword>
<dbReference type="eggNOG" id="COG1058">
    <property type="taxonomic scope" value="Bacteria"/>
</dbReference>
<dbReference type="eggNOG" id="COG1546">
    <property type="taxonomic scope" value="Bacteria"/>
</dbReference>
<dbReference type="PANTHER" id="PTHR13939:SF0">
    <property type="entry name" value="NMN AMIDOHYDROLASE-LIKE PROTEIN YFAY"/>
    <property type="match status" value="1"/>
</dbReference>
<reference evidence="4" key="1">
    <citation type="submission" date="2010-11" db="EMBL/GenBank/DDBJ databases">
        <title>The complete genome of Mahella australiensis DSM 15567.</title>
        <authorList>
            <consortium name="US DOE Joint Genome Institute (JGI-PGF)"/>
            <person name="Lucas S."/>
            <person name="Copeland A."/>
            <person name="Lapidus A."/>
            <person name="Bruce D."/>
            <person name="Goodwin L."/>
            <person name="Pitluck S."/>
            <person name="Kyrpides N."/>
            <person name="Mavromatis K."/>
            <person name="Pagani I."/>
            <person name="Ivanova N."/>
            <person name="Teshima H."/>
            <person name="Brettin T."/>
            <person name="Detter J.C."/>
            <person name="Han C."/>
            <person name="Tapia R."/>
            <person name="Land M."/>
            <person name="Hauser L."/>
            <person name="Markowitz V."/>
            <person name="Cheng J.-F."/>
            <person name="Hugenholtz P."/>
            <person name="Woyke T."/>
            <person name="Wu D."/>
            <person name="Spring S."/>
            <person name="Pukall R."/>
            <person name="Steenblock K."/>
            <person name="Schneider S."/>
            <person name="Klenk H.-P."/>
            <person name="Eisen J.A."/>
        </authorList>
    </citation>
    <scope>NUCLEOTIDE SEQUENCE [LARGE SCALE GENOMIC DNA]</scope>
    <source>
        <strain evidence="4">DSM 15567 / CIP 107919 / 50-1 BON</strain>
    </source>
</reference>
<dbReference type="PANTHER" id="PTHR13939">
    <property type="entry name" value="NICOTINAMIDE-NUCLEOTIDE AMIDOHYDROLASE PNCC"/>
    <property type="match status" value="1"/>
</dbReference>
<dbReference type="SUPFAM" id="SSF53218">
    <property type="entry name" value="Molybdenum cofactor biosynthesis proteins"/>
    <property type="match status" value="1"/>
</dbReference>